<dbReference type="SUPFAM" id="SSF109854">
    <property type="entry name" value="DinB/YfiT-like putative metalloenzymes"/>
    <property type="match status" value="1"/>
</dbReference>
<evidence type="ECO:0000313" key="3">
    <source>
        <dbReference type="Proteomes" id="UP000076715"/>
    </source>
</evidence>
<organism evidence="2 3">
    <name type="scientific">Aquimarina aggregata</name>
    <dbReference type="NCBI Taxonomy" id="1642818"/>
    <lineage>
        <taxon>Bacteria</taxon>
        <taxon>Pseudomonadati</taxon>
        <taxon>Bacteroidota</taxon>
        <taxon>Flavobacteriia</taxon>
        <taxon>Flavobacteriales</taxon>
        <taxon>Flavobacteriaceae</taxon>
        <taxon>Aquimarina</taxon>
    </lineage>
</organism>
<name>A0A163A6S8_9FLAO</name>
<dbReference type="RefSeq" id="WP_066313775.1">
    <property type="nucleotide sequence ID" value="NZ_LQRT01000013.1"/>
</dbReference>
<dbReference type="InterPro" id="IPR024775">
    <property type="entry name" value="DinB-like"/>
</dbReference>
<feature type="domain" description="DinB-like" evidence="1">
    <location>
        <begin position="14"/>
        <end position="156"/>
    </location>
</feature>
<sequence>MTEIEMLSKQTHDTYQWIYNLIDSIPEEKWNETPEVLESNVTWQVGHLIISIYYHSILVVKGHQKDVLKLVPIKKYSDLYTFYSSPRNSTGKFSLRELKNHLDIIVKKSIEIINSLAPEELKNELVPGKVEHPVAKTKFEAIDWNIKHTMWHCGQLASLKRILGNPYQFEIKKVEKM</sequence>
<dbReference type="OrthoDB" id="704805at2"/>
<dbReference type="STRING" id="1642818.AWE51_04950"/>
<dbReference type="EMBL" id="LQRT01000013">
    <property type="protein sequence ID" value="KZS40307.1"/>
    <property type="molecule type" value="Genomic_DNA"/>
</dbReference>
<keyword evidence="3" id="KW-1185">Reference proteome</keyword>
<dbReference type="Proteomes" id="UP000076715">
    <property type="component" value="Unassembled WGS sequence"/>
</dbReference>
<dbReference type="InterPro" id="IPR034660">
    <property type="entry name" value="DinB/YfiT-like"/>
</dbReference>
<accession>A0A163A6S8</accession>
<proteinExistence type="predicted"/>
<dbReference type="Gene3D" id="1.20.120.450">
    <property type="entry name" value="dinb family like domain"/>
    <property type="match status" value="1"/>
</dbReference>
<evidence type="ECO:0000259" key="1">
    <source>
        <dbReference type="Pfam" id="PF12867"/>
    </source>
</evidence>
<dbReference type="Pfam" id="PF12867">
    <property type="entry name" value="DinB_2"/>
    <property type="match status" value="1"/>
</dbReference>
<protein>
    <recommendedName>
        <fullName evidence="1">DinB-like domain-containing protein</fullName>
    </recommendedName>
</protein>
<gene>
    <name evidence="2" type="ORF">AWE51_04950</name>
</gene>
<dbReference type="AlphaFoldDB" id="A0A163A6S8"/>
<evidence type="ECO:0000313" key="2">
    <source>
        <dbReference type="EMBL" id="KZS40307.1"/>
    </source>
</evidence>
<reference evidence="2 3" key="1">
    <citation type="submission" date="2016-01" db="EMBL/GenBank/DDBJ databases">
        <title>The draft genome sequence of Aquimarina sp. RZW4-3-2.</title>
        <authorList>
            <person name="Wang Y."/>
        </authorList>
    </citation>
    <scope>NUCLEOTIDE SEQUENCE [LARGE SCALE GENOMIC DNA]</scope>
    <source>
        <strain evidence="2 3">RZW4-3-2</strain>
    </source>
</reference>
<comment type="caution">
    <text evidence="2">The sequence shown here is derived from an EMBL/GenBank/DDBJ whole genome shotgun (WGS) entry which is preliminary data.</text>
</comment>